<organism evidence="1">
    <name type="scientific">marine sediment metagenome</name>
    <dbReference type="NCBI Taxonomy" id="412755"/>
    <lineage>
        <taxon>unclassified sequences</taxon>
        <taxon>metagenomes</taxon>
        <taxon>ecological metagenomes</taxon>
    </lineage>
</organism>
<feature type="non-terminal residue" evidence="1">
    <location>
        <position position="20"/>
    </location>
</feature>
<sequence length="20" mass="2249">MDALCSAKMALDWLEVEGHE</sequence>
<comment type="caution">
    <text evidence="1">The sequence shown here is derived from an EMBL/GenBank/DDBJ whole genome shotgun (WGS) entry which is preliminary data.</text>
</comment>
<reference evidence="1" key="1">
    <citation type="journal article" date="2015" name="Nature">
        <title>Complex archaea that bridge the gap between prokaryotes and eukaryotes.</title>
        <authorList>
            <person name="Spang A."/>
            <person name="Saw J.H."/>
            <person name="Jorgensen S.L."/>
            <person name="Zaremba-Niedzwiedzka K."/>
            <person name="Martijn J."/>
            <person name="Lind A.E."/>
            <person name="van Eijk R."/>
            <person name="Schleper C."/>
            <person name="Guy L."/>
            <person name="Ettema T.J."/>
        </authorList>
    </citation>
    <scope>NUCLEOTIDE SEQUENCE</scope>
</reference>
<evidence type="ECO:0000313" key="1">
    <source>
        <dbReference type="EMBL" id="KKL14051.1"/>
    </source>
</evidence>
<dbReference type="EMBL" id="LAZR01040615">
    <property type="protein sequence ID" value="KKL14051.1"/>
    <property type="molecule type" value="Genomic_DNA"/>
</dbReference>
<gene>
    <name evidence="1" type="ORF">LCGC14_2519590</name>
</gene>
<protein>
    <submittedName>
        <fullName evidence="1">Uncharacterized protein</fullName>
    </submittedName>
</protein>
<accession>A0A0F9D8B8</accession>
<name>A0A0F9D8B8_9ZZZZ</name>
<proteinExistence type="predicted"/>
<dbReference type="AlphaFoldDB" id="A0A0F9D8B8"/>